<sequence>MITRLKNLFLFSMMLVAVGSWASSSVLNPTSEELQSAAKRIFQNETGGKKENLVVWNVGEEFPSLGIGHFIWFPKGVKAPFTEGFPMLVKAYLANGYKASDLPKVMTATSHAPWNSRDEFNALKAAGNKEIAELIEFLYKHQEVQVRFIMERLEASLDKMMAASDRPDHVREQFYRVAKSKNGFYPLIDYVNFKGEGVNPSERYKGKGWGLLQVLETMKGTETGTKALKDFSNAAAKVLNQRIANSPIERGEDRWREGWMNRVRTYAQ</sequence>
<gene>
    <name evidence="2" type="ORF">HCT14_03285</name>
</gene>
<protein>
    <submittedName>
        <fullName evidence="2">Uncharacterized protein</fullName>
    </submittedName>
</protein>
<dbReference type="AlphaFoldDB" id="A0A968GBF1"/>
<evidence type="ECO:0000313" key="3">
    <source>
        <dbReference type="Proteomes" id="UP000711995"/>
    </source>
</evidence>
<dbReference type="RefSeq" id="WP_167700131.1">
    <property type="nucleotide sequence ID" value="NZ_CP118174.1"/>
</dbReference>
<feature type="chain" id="PRO_5038145178" evidence="1">
    <location>
        <begin position="23"/>
        <end position="268"/>
    </location>
</feature>
<reference evidence="2 3" key="1">
    <citation type="submission" date="2020-03" db="EMBL/GenBank/DDBJ databases">
        <title>Spirochaetal bacteria isolated from arthropods constitute a novel genus Entomospira genus novum within the order Spirochaetales.</title>
        <authorList>
            <person name="Grana-Miraglia L."/>
            <person name="Sikutova S."/>
            <person name="Fingerle V."/>
            <person name="Sing A."/>
            <person name="Castillo-Ramirez S."/>
            <person name="Margos G."/>
            <person name="Rudolf I."/>
        </authorList>
    </citation>
    <scope>NUCLEOTIDE SEQUENCE [LARGE SCALE GENOMIC DNA]</scope>
    <source>
        <strain evidence="2 3">BR193</strain>
    </source>
</reference>
<feature type="signal peptide" evidence="1">
    <location>
        <begin position="1"/>
        <end position="22"/>
    </location>
</feature>
<organism evidence="2 3">
    <name type="scientific">Entomospira entomophila</name>
    <dbReference type="NCBI Taxonomy" id="2719988"/>
    <lineage>
        <taxon>Bacteria</taxon>
        <taxon>Pseudomonadati</taxon>
        <taxon>Spirochaetota</taxon>
        <taxon>Spirochaetia</taxon>
        <taxon>Spirochaetales</taxon>
        <taxon>Spirochaetaceae</taxon>
        <taxon>Entomospira</taxon>
    </lineage>
</organism>
<evidence type="ECO:0000256" key="1">
    <source>
        <dbReference type="SAM" id="SignalP"/>
    </source>
</evidence>
<keyword evidence="1" id="KW-0732">Signal</keyword>
<accession>A0A968GBF1</accession>
<evidence type="ECO:0000313" key="2">
    <source>
        <dbReference type="EMBL" id="NIZ40538.1"/>
    </source>
</evidence>
<name>A0A968GBF1_9SPIO</name>
<keyword evidence="3" id="KW-1185">Reference proteome</keyword>
<comment type="caution">
    <text evidence="2">The sequence shown here is derived from an EMBL/GenBank/DDBJ whole genome shotgun (WGS) entry which is preliminary data.</text>
</comment>
<proteinExistence type="predicted"/>
<dbReference type="Proteomes" id="UP000711995">
    <property type="component" value="Unassembled WGS sequence"/>
</dbReference>
<dbReference type="EMBL" id="JAATLJ010000001">
    <property type="protein sequence ID" value="NIZ40538.1"/>
    <property type="molecule type" value="Genomic_DNA"/>
</dbReference>